<dbReference type="Pfam" id="PF00069">
    <property type="entry name" value="Pkinase"/>
    <property type="match status" value="1"/>
</dbReference>
<reference evidence="8" key="1">
    <citation type="journal article" date="2023" name="Plant J.">
        <title>The genome of the king protea, Protea cynaroides.</title>
        <authorList>
            <person name="Chang J."/>
            <person name="Duong T.A."/>
            <person name="Schoeman C."/>
            <person name="Ma X."/>
            <person name="Roodt D."/>
            <person name="Barker N."/>
            <person name="Li Z."/>
            <person name="Van de Peer Y."/>
            <person name="Mizrachi E."/>
        </authorList>
    </citation>
    <scope>NUCLEOTIDE SEQUENCE</scope>
    <source>
        <tissue evidence="8">Young leaves</tissue>
    </source>
</reference>
<keyword evidence="4" id="KW-0677">Repeat</keyword>
<evidence type="ECO:0000256" key="1">
    <source>
        <dbReference type="ARBA" id="ARBA00004370"/>
    </source>
</evidence>
<dbReference type="GO" id="GO:0005524">
    <property type="term" value="F:ATP binding"/>
    <property type="evidence" value="ECO:0007669"/>
    <property type="project" value="InterPro"/>
</dbReference>
<keyword evidence="2" id="KW-0433">Leucine-rich repeat</keyword>
<dbReference type="Gene3D" id="1.10.510.10">
    <property type="entry name" value="Transferase(Phosphotransferase) domain 1"/>
    <property type="match status" value="1"/>
</dbReference>
<keyword evidence="3" id="KW-0812">Transmembrane</keyword>
<feature type="domain" description="Protein kinase" evidence="7">
    <location>
        <begin position="1"/>
        <end position="114"/>
    </location>
</feature>
<dbReference type="PROSITE" id="PS50011">
    <property type="entry name" value="PROTEIN_KINASE_DOM"/>
    <property type="match status" value="1"/>
</dbReference>
<accession>A0A9Q0KW23</accession>
<evidence type="ECO:0000259" key="7">
    <source>
        <dbReference type="PROSITE" id="PS50011"/>
    </source>
</evidence>
<dbReference type="GO" id="GO:0004672">
    <property type="term" value="F:protein kinase activity"/>
    <property type="evidence" value="ECO:0007669"/>
    <property type="project" value="InterPro"/>
</dbReference>
<evidence type="ECO:0000256" key="3">
    <source>
        <dbReference type="ARBA" id="ARBA00022692"/>
    </source>
</evidence>
<evidence type="ECO:0000256" key="6">
    <source>
        <dbReference type="ARBA" id="ARBA00023136"/>
    </source>
</evidence>
<dbReference type="GO" id="GO:0016020">
    <property type="term" value="C:membrane"/>
    <property type="evidence" value="ECO:0007669"/>
    <property type="project" value="UniProtKB-SubCell"/>
</dbReference>
<dbReference type="Proteomes" id="UP001141806">
    <property type="component" value="Unassembled WGS sequence"/>
</dbReference>
<keyword evidence="6" id="KW-0472">Membrane</keyword>
<dbReference type="InterPro" id="IPR000719">
    <property type="entry name" value="Prot_kinase_dom"/>
</dbReference>
<dbReference type="SUPFAM" id="SSF52058">
    <property type="entry name" value="L domain-like"/>
    <property type="match status" value="1"/>
</dbReference>
<protein>
    <recommendedName>
        <fullName evidence="7">Protein kinase domain-containing protein</fullName>
    </recommendedName>
</protein>
<dbReference type="InterPro" id="IPR011009">
    <property type="entry name" value="Kinase-like_dom_sf"/>
</dbReference>
<dbReference type="EMBL" id="JAMYWD010000002">
    <property type="protein sequence ID" value="KAJ4977918.1"/>
    <property type="molecule type" value="Genomic_DNA"/>
</dbReference>
<evidence type="ECO:0000313" key="9">
    <source>
        <dbReference type="Proteomes" id="UP001141806"/>
    </source>
</evidence>
<comment type="subcellular location">
    <subcellularLocation>
        <location evidence="1">Membrane</location>
    </subcellularLocation>
</comment>
<dbReference type="Gene3D" id="3.80.10.10">
    <property type="entry name" value="Ribonuclease Inhibitor"/>
    <property type="match status" value="1"/>
</dbReference>
<dbReference type="InterPro" id="IPR032675">
    <property type="entry name" value="LRR_dom_sf"/>
</dbReference>
<sequence length="347" mass="39097">MGTLGYVAPEYLMDGNLSAWSNVYSFGVVLLEMLTSMRSVDKNRPTGQHHLVRWAALLLLGDNKNLPRILDSGMDGQYPVEAAQKVANLACQCLNPNPEERPTMTQVVETLKMFKVPDEDQEDALLQARAAIAAIVEWKKSRGFQLQRGKLATDRKQEAEKTKAKTDEILSALDIESEITHFQTSVRKKMFIPGIESEMMHVQRSEAGTSTAWEMKSRGSQEKEEEWDQAERILLMDNELTSLPQSPNCPRLLTLLLQGNERLRMITESFFDYMPSLQVLNLSKTRIKSLPSSISKLVSLRELTLHHRERLDAFPSEFGKLKHLQVLDLHGANVNNLPAVTGGTDLP</sequence>
<dbReference type="AlphaFoldDB" id="A0A9Q0KW23"/>
<keyword evidence="5" id="KW-1133">Transmembrane helix</keyword>
<dbReference type="InterPro" id="IPR001611">
    <property type="entry name" value="Leu-rich_rpt"/>
</dbReference>
<dbReference type="SMART" id="SM00369">
    <property type="entry name" value="LRR_TYP"/>
    <property type="match status" value="2"/>
</dbReference>
<dbReference type="Pfam" id="PF13855">
    <property type="entry name" value="LRR_8"/>
    <property type="match status" value="1"/>
</dbReference>
<proteinExistence type="predicted"/>
<evidence type="ECO:0000256" key="5">
    <source>
        <dbReference type="ARBA" id="ARBA00022989"/>
    </source>
</evidence>
<dbReference type="PANTHER" id="PTHR48006">
    <property type="entry name" value="LEUCINE-RICH REPEAT-CONTAINING PROTEIN DDB_G0281931-RELATED"/>
    <property type="match status" value="1"/>
</dbReference>
<gene>
    <name evidence="8" type="ORF">NE237_008698</name>
</gene>
<name>A0A9Q0KW23_9MAGN</name>
<dbReference type="InterPro" id="IPR051824">
    <property type="entry name" value="LRR_Rcpt-Like_S/T_Kinase"/>
</dbReference>
<keyword evidence="9" id="KW-1185">Reference proteome</keyword>
<comment type="caution">
    <text evidence="8">The sequence shown here is derived from an EMBL/GenBank/DDBJ whole genome shotgun (WGS) entry which is preliminary data.</text>
</comment>
<evidence type="ECO:0000256" key="2">
    <source>
        <dbReference type="ARBA" id="ARBA00022614"/>
    </source>
</evidence>
<evidence type="ECO:0000256" key="4">
    <source>
        <dbReference type="ARBA" id="ARBA00022737"/>
    </source>
</evidence>
<dbReference type="PANTHER" id="PTHR48006:SF92">
    <property type="entry name" value="LRR RECEPTOR-LIKE SERINE_THREONINE-PROTEIN KINASE GSO1"/>
    <property type="match status" value="1"/>
</dbReference>
<evidence type="ECO:0000313" key="8">
    <source>
        <dbReference type="EMBL" id="KAJ4977918.1"/>
    </source>
</evidence>
<dbReference type="OrthoDB" id="4062651at2759"/>
<dbReference type="InterPro" id="IPR003591">
    <property type="entry name" value="Leu-rich_rpt_typical-subtyp"/>
</dbReference>
<dbReference type="SUPFAM" id="SSF56112">
    <property type="entry name" value="Protein kinase-like (PK-like)"/>
    <property type="match status" value="1"/>
</dbReference>
<organism evidence="8 9">
    <name type="scientific">Protea cynaroides</name>
    <dbReference type="NCBI Taxonomy" id="273540"/>
    <lineage>
        <taxon>Eukaryota</taxon>
        <taxon>Viridiplantae</taxon>
        <taxon>Streptophyta</taxon>
        <taxon>Embryophyta</taxon>
        <taxon>Tracheophyta</taxon>
        <taxon>Spermatophyta</taxon>
        <taxon>Magnoliopsida</taxon>
        <taxon>Proteales</taxon>
        <taxon>Proteaceae</taxon>
        <taxon>Protea</taxon>
    </lineage>
</organism>